<dbReference type="Proteomes" id="UP000636709">
    <property type="component" value="Unassembled WGS sequence"/>
</dbReference>
<evidence type="ECO:0000313" key="4">
    <source>
        <dbReference type="EMBL" id="KAF8656922.1"/>
    </source>
</evidence>
<keyword evidence="1" id="KW-0547">Nucleotide-binding</keyword>
<comment type="caution">
    <text evidence="4">The sequence shown here is derived from an EMBL/GenBank/DDBJ whole genome shotgun (WGS) entry which is preliminary data.</text>
</comment>
<sequence>MRFGFSMAVAAAAMAARKRPAQDEARPAKARKKRQARYKSVEAYQLLEEIAEGAHGVAWKARDLRTGAMVAVKWIRREGDDEATESETIQACLREADCLAACRGHPGIVHFKNIVADADTAGDSNNLYIVMELLGPSLRSRLTTRPFTEDETRDAMRQLLEAVEKMHAIGVIHRDINPDNILVGRDGKLKICGFGCCAISGHVANVPEKFTGTLQYRSPDHLNCCQFAGPKDDIWALGCVMAELLTGEPLITATTEEDALDATMELYDDIRTLEEEAFDDMGDLSLAGRQLLAGLLAFLPDERLTAADALNHRWFTVDDVEPKPAAAVQAVDPVLPKSQDSSR</sequence>
<proteinExistence type="predicted"/>
<dbReference type="Gene3D" id="1.10.510.10">
    <property type="entry name" value="Transferase(Phosphotransferase) domain 1"/>
    <property type="match status" value="1"/>
</dbReference>
<evidence type="ECO:0000259" key="3">
    <source>
        <dbReference type="PROSITE" id="PS50011"/>
    </source>
</evidence>
<dbReference type="Pfam" id="PF00069">
    <property type="entry name" value="Pkinase"/>
    <property type="match status" value="1"/>
</dbReference>
<evidence type="ECO:0000313" key="5">
    <source>
        <dbReference type="Proteomes" id="UP000636709"/>
    </source>
</evidence>
<dbReference type="EMBL" id="JACEFO010002524">
    <property type="protein sequence ID" value="KAF8656922.1"/>
    <property type="molecule type" value="Genomic_DNA"/>
</dbReference>
<dbReference type="AlphaFoldDB" id="A0A835E0D9"/>
<dbReference type="PROSITE" id="PS50011">
    <property type="entry name" value="PROTEIN_KINASE_DOM"/>
    <property type="match status" value="1"/>
</dbReference>
<dbReference type="SUPFAM" id="SSF56112">
    <property type="entry name" value="Protein kinase-like (PK-like)"/>
    <property type="match status" value="1"/>
</dbReference>
<feature type="domain" description="Protein kinase" evidence="3">
    <location>
        <begin position="44"/>
        <end position="315"/>
    </location>
</feature>
<evidence type="ECO:0000256" key="2">
    <source>
        <dbReference type="ARBA" id="ARBA00022840"/>
    </source>
</evidence>
<dbReference type="Gene3D" id="3.30.200.20">
    <property type="entry name" value="Phosphorylase Kinase, domain 1"/>
    <property type="match status" value="1"/>
</dbReference>
<organism evidence="4 5">
    <name type="scientific">Digitaria exilis</name>
    <dbReference type="NCBI Taxonomy" id="1010633"/>
    <lineage>
        <taxon>Eukaryota</taxon>
        <taxon>Viridiplantae</taxon>
        <taxon>Streptophyta</taxon>
        <taxon>Embryophyta</taxon>
        <taxon>Tracheophyta</taxon>
        <taxon>Spermatophyta</taxon>
        <taxon>Magnoliopsida</taxon>
        <taxon>Liliopsida</taxon>
        <taxon>Poales</taxon>
        <taxon>Poaceae</taxon>
        <taxon>PACMAD clade</taxon>
        <taxon>Panicoideae</taxon>
        <taxon>Panicodae</taxon>
        <taxon>Paniceae</taxon>
        <taxon>Anthephorinae</taxon>
        <taxon>Digitaria</taxon>
    </lineage>
</organism>
<name>A0A835E0D9_9POAL</name>
<dbReference type="InterPro" id="IPR050117">
    <property type="entry name" value="MAPK"/>
</dbReference>
<dbReference type="InterPro" id="IPR011009">
    <property type="entry name" value="Kinase-like_dom_sf"/>
</dbReference>
<dbReference type="GO" id="GO:0004672">
    <property type="term" value="F:protein kinase activity"/>
    <property type="evidence" value="ECO:0007669"/>
    <property type="project" value="InterPro"/>
</dbReference>
<dbReference type="OrthoDB" id="648396at2759"/>
<protein>
    <recommendedName>
        <fullName evidence="3">Protein kinase domain-containing protein</fullName>
    </recommendedName>
</protein>
<evidence type="ECO:0000256" key="1">
    <source>
        <dbReference type="ARBA" id="ARBA00022741"/>
    </source>
</evidence>
<reference evidence="4" key="1">
    <citation type="submission" date="2020-07" db="EMBL/GenBank/DDBJ databases">
        <title>Genome sequence and genetic diversity analysis of an under-domesticated orphan crop, white fonio (Digitaria exilis).</title>
        <authorList>
            <person name="Bennetzen J.L."/>
            <person name="Chen S."/>
            <person name="Ma X."/>
            <person name="Wang X."/>
            <person name="Yssel A.E.J."/>
            <person name="Chaluvadi S.R."/>
            <person name="Johnson M."/>
            <person name="Gangashetty P."/>
            <person name="Hamidou F."/>
            <person name="Sanogo M.D."/>
            <person name="Zwaenepoel A."/>
            <person name="Wallace J."/>
            <person name="Van De Peer Y."/>
            <person name="Van Deynze A."/>
        </authorList>
    </citation>
    <scope>NUCLEOTIDE SEQUENCE</scope>
    <source>
        <tissue evidence="4">Leaves</tissue>
    </source>
</reference>
<keyword evidence="2" id="KW-0067">ATP-binding</keyword>
<keyword evidence="5" id="KW-1185">Reference proteome</keyword>
<dbReference type="InterPro" id="IPR000719">
    <property type="entry name" value="Prot_kinase_dom"/>
</dbReference>
<gene>
    <name evidence="4" type="ORF">HU200_060449</name>
</gene>
<dbReference type="PANTHER" id="PTHR24055">
    <property type="entry name" value="MITOGEN-ACTIVATED PROTEIN KINASE"/>
    <property type="match status" value="1"/>
</dbReference>
<accession>A0A835E0D9</accession>
<dbReference type="GO" id="GO:0005524">
    <property type="term" value="F:ATP binding"/>
    <property type="evidence" value="ECO:0007669"/>
    <property type="project" value="UniProtKB-KW"/>
</dbReference>